<name>A0A1H8SEC9_9SPHI</name>
<dbReference type="RefSeq" id="WP_091218717.1">
    <property type="nucleotide sequence ID" value="NZ_FOCL01000012.1"/>
</dbReference>
<dbReference type="Proteomes" id="UP000198942">
    <property type="component" value="Unassembled WGS sequence"/>
</dbReference>
<evidence type="ECO:0000313" key="1">
    <source>
        <dbReference type="EMBL" id="SEO76907.1"/>
    </source>
</evidence>
<dbReference type="STRING" id="551995.SAMN05192574_112121"/>
<sequence length="150" mass="16917">MFQFAAPIASLLSQAGWYQGREIDITDFKQELTVNGFTIPIAVEKFLTEFGRLNIIFLRAHGTDTVHFDAKEAVRGVDPLWAQKDYKTRLANKNLCIIGEAYSNHLTLMMDEDGAVYGGYDDFLCFIANSGREAIEAICLRLNSKEIPYL</sequence>
<evidence type="ECO:0000313" key="2">
    <source>
        <dbReference type="Proteomes" id="UP000198942"/>
    </source>
</evidence>
<dbReference type="InterPro" id="IPR025850">
    <property type="entry name" value="SUKH-3"/>
</dbReference>
<dbReference type="EMBL" id="FOCL01000012">
    <property type="protein sequence ID" value="SEO76907.1"/>
    <property type="molecule type" value="Genomic_DNA"/>
</dbReference>
<organism evidence="1 2">
    <name type="scientific">Mucilaginibacter gossypiicola</name>
    <dbReference type="NCBI Taxonomy" id="551995"/>
    <lineage>
        <taxon>Bacteria</taxon>
        <taxon>Pseudomonadati</taxon>
        <taxon>Bacteroidota</taxon>
        <taxon>Sphingobacteriia</taxon>
        <taxon>Sphingobacteriales</taxon>
        <taxon>Sphingobacteriaceae</taxon>
        <taxon>Mucilaginibacter</taxon>
    </lineage>
</organism>
<reference evidence="2" key="1">
    <citation type="submission" date="2016-10" db="EMBL/GenBank/DDBJ databases">
        <authorList>
            <person name="Varghese N."/>
            <person name="Submissions S."/>
        </authorList>
    </citation>
    <scope>NUCLEOTIDE SEQUENCE [LARGE SCALE GENOMIC DNA]</scope>
    <source>
        <strain evidence="2">Gh-48</strain>
    </source>
</reference>
<dbReference type="AlphaFoldDB" id="A0A1H8SEC9"/>
<proteinExistence type="predicted"/>
<keyword evidence="2" id="KW-1185">Reference proteome</keyword>
<accession>A0A1H8SEC9</accession>
<dbReference type="Pfam" id="PF14433">
    <property type="entry name" value="SUKH-3"/>
    <property type="match status" value="1"/>
</dbReference>
<protein>
    <submittedName>
        <fullName evidence="1">SUKH-3 immunity protein</fullName>
    </submittedName>
</protein>
<gene>
    <name evidence="1" type="ORF">SAMN05192574_112121</name>
</gene>
<dbReference type="OrthoDB" id="797385at2"/>